<dbReference type="InterPro" id="IPR055370">
    <property type="entry name" value="Lsr2_DNA-bd"/>
</dbReference>
<name>A0A366IHN3_9MICO</name>
<evidence type="ECO:0000313" key="6">
    <source>
        <dbReference type="Proteomes" id="UP000253509"/>
    </source>
</evidence>
<proteinExistence type="predicted"/>
<dbReference type="GO" id="GO:0016746">
    <property type="term" value="F:acyltransferase activity"/>
    <property type="evidence" value="ECO:0007669"/>
    <property type="project" value="InterPro"/>
</dbReference>
<evidence type="ECO:0000313" key="5">
    <source>
        <dbReference type="EMBL" id="RBP69707.1"/>
    </source>
</evidence>
<feature type="compositionally biased region" description="Basic and acidic residues" evidence="2">
    <location>
        <begin position="76"/>
        <end position="87"/>
    </location>
</feature>
<keyword evidence="1" id="KW-0238">DNA-binding</keyword>
<dbReference type="Pfam" id="PF23359">
    <property type="entry name" value="Lsr2_DNA-bd"/>
    <property type="match status" value="1"/>
</dbReference>
<dbReference type="EMBL" id="QNSB01000011">
    <property type="protein sequence ID" value="RBP69707.1"/>
    <property type="molecule type" value="Genomic_DNA"/>
</dbReference>
<dbReference type="InterPro" id="IPR036625">
    <property type="entry name" value="E3-bd_dom_sf"/>
</dbReference>
<dbReference type="InterPro" id="IPR042261">
    <property type="entry name" value="Lsr2-like_dimerization"/>
</dbReference>
<feature type="region of interest" description="Disordered" evidence="2">
    <location>
        <begin position="54"/>
        <end position="100"/>
    </location>
</feature>
<evidence type="ECO:0000259" key="4">
    <source>
        <dbReference type="Pfam" id="PF23359"/>
    </source>
</evidence>
<feature type="domain" description="Lsr2 DNA-binding" evidence="4">
    <location>
        <begin position="77"/>
        <end position="111"/>
    </location>
</feature>
<dbReference type="AlphaFoldDB" id="A0A366IHN3"/>
<sequence>MAREMRLVLTDDLDGSEASETVRFSIDQGTYELELSSENAEKLRETFAPYIAKARRVANPGGRSRRSGSGSGGSGPKRDTAKIREWAQENGYQLGDRGRIPQEIVQAYEAANS</sequence>
<evidence type="ECO:0000256" key="2">
    <source>
        <dbReference type="SAM" id="MobiDB-lite"/>
    </source>
</evidence>
<accession>A0A366IHN3</accession>
<feature type="domain" description="Lsr2 dimerization" evidence="3">
    <location>
        <begin position="1"/>
        <end position="57"/>
    </location>
</feature>
<gene>
    <name evidence="5" type="ORF">DFO65_11168</name>
</gene>
<dbReference type="GO" id="GO:0003677">
    <property type="term" value="F:DNA binding"/>
    <property type="evidence" value="ECO:0007669"/>
    <property type="project" value="UniProtKB-KW"/>
</dbReference>
<keyword evidence="6" id="KW-1185">Reference proteome</keyword>
<dbReference type="Gene3D" id="3.30.60.230">
    <property type="entry name" value="Lsr2, dimerization domain"/>
    <property type="match status" value="1"/>
</dbReference>
<organism evidence="5 6">
    <name type="scientific">Brevibacterium celere</name>
    <dbReference type="NCBI Taxonomy" id="225845"/>
    <lineage>
        <taxon>Bacteria</taxon>
        <taxon>Bacillati</taxon>
        <taxon>Actinomycetota</taxon>
        <taxon>Actinomycetes</taxon>
        <taxon>Micrococcales</taxon>
        <taxon>Brevibacteriaceae</taxon>
        <taxon>Brevibacterium</taxon>
    </lineage>
</organism>
<dbReference type="InterPro" id="IPR024412">
    <property type="entry name" value="Lsr2_dim_dom"/>
</dbReference>
<reference evidence="5 6" key="1">
    <citation type="submission" date="2018-06" db="EMBL/GenBank/DDBJ databases">
        <title>Freshwater and sediment microbial communities from various areas in North America, analyzing microbe dynamics in response to fracking.</title>
        <authorList>
            <person name="Lamendella R."/>
        </authorList>
    </citation>
    <scope>NUCLEOTIDE SEQUENCE [LARGE SCALE GENOMIC DNA]</scope>
    <source>
        <strain evidence="5 6">3b_TX</strain>
    </source>
</reference>
<dbReference type="Gene3D" id="4.10.320.10">
    <property type="entry name" value="E3-binding domain"/>
    <property type="match status" value="1"/>
</dbReference>
<protein>
    <submittedName>
        <fullName evidence="5">Lsr2 protein</fullName>
    </submittedName>
</protein>
<dbReference type="Pfam" id="PF11774">
    <property type="entry name" value="Lsr2"/>
    <property type="match status" value="1"/>
</dbReference>
<dbReference type="Proteomes" id="UP000253509">
    <property type="component" value="Unassembled WGS sequence"/>
</dbReference>
<evidence type="ECO:0000259" key="3">
    <source>
        <dbReference type="Pfam" id="PF11774"/>
    </source>
</evidence>
<comment type="caution">
    <text evidence="5">The sequence shown here is derived from an EMBL/GenBank/DDBJ whole genome shotgun (WGS) entry which is preliminary data.</text>
</comment>
<evidence type="ECO:0000256" key="1">
    <source>
        <dbReference type="ARBA" id="ARBA00023125"/>
    </source>
</evidence>